<feature type="region of interest" description="Disordered" evidence="6">
    <location>
        <begin position="113"/>
        <end position="136"/>
    </location>
</feature>
<feature type="compositionally biased region" description="Low complexity" evidence="6">
    <location>
        <begin position="447"/>
        <end position="464"/>
    </location>
</feature>
<feature type="compositionally biased region" description="Polar residues" evidence="6">
    <location>
        <begin position="123"/>
        <end position="136"/>
    </location>
</feature>
<dbReference type="InterPro" id="IPR026607">
    <property type="entry name" value="DMRT"/>
</dbReference>
<protein>
    <recommendedName>
        <fullName evidence="7">DM domain-containing protein</fullName>
    </recommendedName>
</protein>
<proteinExistence type="predicted"/>
<dbReference type="FunFam" id="4.10.1040.10:FF:000001">
    <property type="entry name" value="doublesex- and mab-3-related transcription factor 1"/>
    <property type="match status" value="1"/>
</dbReference>
<evidence type="ECO:0000256" key="2">
    <source>
        <dbReference type="ARBA" id="ARBA00022833"/>
    </source>
</evidence>
<dbReference type="OrthoDB" id="6162476at2759"/>
<keyword evidence="3 5" id="KW-0238">DNA-binding</keyword>
<feature type="DNA-binding region" description="DM" evidence="5">
    <location>
        <begin position="32"/>
        <end position="79"/>
    </location>
</feature>
<dbReference type="GO" id="GO:0000981">
    <property type="term" value="F:DNA-binding transcription factor activity, RNA polymerase II-specific"/>
    <property type="evidence" value="ECO:0007669"/>
    <property type="project" value="TreeGrafter"/>
</dbReference>
<evidence type="ECO:0000256" key="6">
    <source>
        <dbReference type="SAM" id="MobiDB-lite"/>
    </source>
</evidence>
<keyword evidence="9" id="KW-1185">Reference proteome</keyword>
<gene>
    <name evidence="8" type="ORF">BLA29_001413</name>
</gene>
<feature type="compositionally biased region" description="Basic and acidic residues" evidence="6">
    <location>
        <begin position="575"/>
        <end position="585"/>
    </location>
</feature>
<evidence type="ECO:0000313" key="8">
    <source>
        <dbReference type="EMBL" id="OTF70215.1"/>
    </source>
</evidence>
<evidence type="ECO:0000256" key="1">
    <source>
        <dbReference type="ARBA" id="ARBA00022723"/>
    </source>
</evidence>
<dbReference type="Gene3D" id="4.10.1040.10">
    <property type="entry name" value="DM DNA-binding domain"/>
    <property type="match status" value="1"/>
</dbReference>
<dbReference type="AlphaFoldDB" id="A0A1Y3ASR3"/>
<feature type="region of interest" description="Disordered" evidence="6">
    <location>
        <begin position="445"/>
        <end position="468"/>
    </location>
</feature>
<feature type="compositionally biased region" description="Polar residues" evidence="6">
    <location>
        <begin position="374"/>
        <end position="396"/>
    </location>
</feature>
<dbReference type="InterPro" id="IPR001275">
    <property type="entry name" value="DM_DNA-bd"/>
</dbReference>
<comment type="caution">
    <text evidence="8">The sequence shown here is derived from an EMBL/GenBank/DDBJ whole genome shotgun (WGS) entry which is preliminary data.</text>
</comment>
<keyword evidence="1 5" id="KW-0479">Metal-binding</keyword>
<dbReference type="Proteomes" id="UP000194236">
    <property type="component" value="Unassembled WGS sequence"/>
</dbReference>
<feature type="compositionally biased region" description="Polar residues" evidence="6">
    <location>
        <begin position="502"/>
        <end position="516"/>
    </location>
</feature>
<feature type="compositionally biased region" description="Basic and acidic residues" evidence="6">
    <location>
        <begin position="113"/>
        <end position="122"/>
    </location>
</feature>
<dbReference type="EMBL" id="MUJZ01066689">
    <property type="protein sequence ID" value="OTF70215.1"/>
    <property type="molecule type" value="Genomic_DNA"/>
</dbReference>
<dbReference type="PROSITE" id="PS40000">
    <property type="entry name" value="DM_1"/>
    <property type="match status" value="1"/>
</dbReference>
<dbReference type="PANTHER" id="PTHR12322:SF53">
    <property type="entry name" value="DOUBLESEX-MAB RELATED 11E"/>
    <property type="match status" value="1"/>
</dbReference>
<reference evidence="8 9" key="1">
    <citation type="submission" date="2017-03" db="EMBL/GenBank/DDBJ databases">
        <title>Genome Survey of Euroglyphus maynei.</title>
        <authorList>
            <person name="Arlian L.G."/>
            <person name="Morgan M.S."/>
            <person name="Rider S.D."/>
        </authorList>
    </citation>
    <scope>NUCLEOTIDE SEQUENCE [LARGE SCALE GENOMIC DNA]</scope>
    <source>
        <strain evidence="8">Arlian Lab</strain>
        <tissue evidence="8">Whole body</tissue>
    </source>
</reference>
<feature type="domain" description="DM" evidence="7">
    <location>
        <begin position="32"/>
        <end position="79"/>
    </location>
</feature>
<feature type="region of interest" description="Disordered" evidence="6">
    <location>
        <begin position="502"/>
        <end position="547"/>
    </location>
</feature>
<sequence>MDDTQSQMIGSIDGINSESFNYNDNMLKLPKCSRCRNHGVLNSLKGHKRTCPYRDCTCGKCILISERQKIMAAQIALRRQQDSEDRISSQSQNCDDLINVGCLPKKRIKSLRNRECSGKDSNPKTTNPPIVDTNNINTNPMSITDPAFNPFTNRLQTYIETVSQPKAPPSPSPPPLSMESNISKSLNMDSATIRNDNIVAVFDDEPYESFNIPYISDNSTSCFEDTEMKEGGQNDQVSAKMCNYNENRSKSSMKIDTVHKQQTSESLNKKSSKMFNASNFDSPSILSSSMQYSSPLTSSNVTKSIKMPFSSLINHGFIPSQNSKDSSNVGKLPSLQSNKRLLFFINPQSNNAQNQSTDSQTKIHLPLSLMFPSNSATNSRDSSIDSNVDNAKSQTPPLAKNFAPKQISATMASIVTPSTTIINTNISSLANNPSTTSATSILKAQLSSSSNNNPSSSTTNAASSIHTRTDGSLAEKAFTSLTSNGIMGQQHEIGMQSLSTACITKPSQSSPVSTISQDKKLASESSTSTLNKEKVKNPPELNGGNKGVRFSNIAILNRNRTKLAKLRNNQSPDNNKSDNNNDSKMESLNPV</sequence>
<evidence type="ECO:0000256" key="4">
    <source>
        <dbReference type="ARBA" id="ARBA00023242"/>
    </source>
</evidence>
<dbReference type="PANTHER" id="PTHR12322">
    <property type="entry name" value="DOUBLESEX AND MAB-3 RELATED TRANSCRIPTION FACTOR DMRT"/>
    <property type="match status" value="1"/>
</dbReference>
<evidence type="ECO:0000256" key="5">
    <source>
        <dbReference type="PROSITE-ProRule" id="PRU00070"/>
    </source>
</evidence>
<dbReference type="GO" id="GO:0046872">
    <property type="term" value="F:metal ion binding"/>
    <property type="evidence" value="ECO:0007669"/>
    <property type="project" value="UniProtKB-KW"/>
</dbReference>
<comment type="subcellular location">
    <subcellularLocation>
        <location evidence="5">Nucleus</location>
    </subcellularLocation>
</comment>
<keyword evidence="2 5" id="KW-0862">Zinc</keyword>
<dbReference type="PROSITE" id="PS50809">
    <property type="entry name" value="DM_2"/>
    <property type="match status" value="1"/>
</dbReference>
<feature type="region of interest" description="Disordered" evidence="6">
    <location>
        <begin position="374"/>
        <end position="399"/>
    </location>
</feature>
<dbReference type="GO" id="GO:0005634">
    <property type="term" value="C:nucleus"/>
    <property type="evidence" value="ECO:0007669"/>
    <property type="project" value="UniProtKB-SubCell"/>
</dbReference>
<evidence type="ECO:0000313" key="9">
    <source>
        <dbReference type="Proteomes" id="UP000194236"/>
    </source>
</evidence>
<feature type="region of interest" description="Disordered" evidence="6">
    <location>
        <begin position="562"/>
        <end position="591"/>
    </location>
</feature>
<dbReference type="Pfam" id="PF00751">
    <property type="entry name" value="DM"/>
    <property type="match status" value="1"/>
</dbReference>
<evidence type="ECO:0000259" key="7">
    <source>
        <dbReference type="PROSITE" id="PS50809"/>
    </source>
</evidence>
<dbReference type="SMART" id="SM00301">
    <property type="entry name" value="DM"/>
    <property type="match status" value="1"/>
</dbReference>
<dbReference type="InterPro" id="IPR036407">
    <property type="entry name" value="DM_DNA-bd_sf"/>
</dbReference>
<organism evidence="8 9">
    <name type="scientific">Euroglyphus maynei</name>
    <name type="common">Mayne's house dust mite</name>
    <dbReference type="NCBI Taxonomy" id="6958"/>
    <lineage>
        <taxon>Eukaryota</taxon>
        <taxon>Metazoa</taxon>
        <taxon>Ecdysozoa</taxon>
        <taxon>Arthropoda</taxon>
        <taxon>Chelicerata</taxon>
        <taxon>Arachnida</taxon>
        <taxon>Acari</taxon>
        <taxon>Acariformes</taxon>
        <taxon>Sarcoptiformes</taxon>
        <taxon>Astigmata</taxon>
        <taxon>Psoroptidia</taxon>
        <taxon>Analgoidea</taxon>
        <taxon>Pyroglyphidae</taxon>
        <taxon>Pyroglyphinae</taxon>
        <taxon>Euroglyphus</taxon>
    </lineage>
</organism>
<evidence type="ECO:0000256" key="3">
    <source>
        <dbReference type="ARBA" id="ARBA00023125"/>
    </source>
</evidence>
<keyword evidence="4 5" id="KW-0539">Nucleus</keyword>
<dbReference type="GO" id="GO:0007548">
    <property type="term" value="P:sex differentiation"/>
    <property type="evidence" value="ECO:0007669"/>
    <property type="project" value="TreeGrafter"/>
</dbReference>
<dbReference type="GO" id="GO:0000978">
    <property type="term" value="F:RNA polymerase II cis-regulatory region sequence-specific DNA binding"/>
    <property type="evidence" value="ECO:0007669"/>
    <property type="project" value="TreeGrafter"/>
</dbReference>
<dbReference type="SUPFAM" id="SSF82927">
    <property type="entry name" value="Cysteine-rich DNA binding domain, (DM domain)"/>
    <property type="match status" value="1"/>
</dbReference>
<accession>A0A1Y3ASR3</accession>
<name>A0A1Y3ASR3_EURMA</name>